<gene>
    <name evidence="1" type="ORF">EVAR_40543_1</name>
</gene>
<accession>A0A4C1XSS9</accession>
<protein>
    <submittedName>
        <fullName evidence="1">Uncharacterized protein</fullName>
    </submittedName>
</protein>
<evidence type="ECO:0000313" key="1">
    <source>
        <dbReference type="EMBL" id="GBP66951.1"/>
    </source>
</evidence>
<evidence type="ECO:0000313" key="2">
    <source>
        <dbReference type="Proteomes" id="UP000299102"/>
    </source>
</evidence>
<dbReference type="AlphaFoldDB" id="A0A4C1XSS9"/>
<name>A0A4C1XSS9_EUMVA</name>
<comment type="caution">
    <text evidence="1">The sequence shown here is derived from an EMBL/GenBank/DDBJ whole genome shotgun (WGS) entry which is preliminary data.</text>
</comment>
<dbReference type="EMBL" id="BGZK01000972">
    <property type="protein sequence ID" value="GBP66951.1"/>
    <property type="molecule type" value="Genomic_DNA"/>
</dbReference>
<sequence length="137" mass="15311">MLEHNISCTGLEEAANSYTSYLCYVTYSFKSGAEMPLHASTPPSLVVESDEFAGGRIPPRLVPKRGTTESEIIPSRGVGLVRLCRLFIVESLFLLGFRTFKIKKKEPLYEDSLACPSVHLLRLTCYESTGPIWFTCQ</sequence>
<dbReference type="Proteomes" id="UP000299102">
    <property type="component" value="Unassembled WGS sequence"/>
</dbReference>
<keyword evidence="2" id="KW-1185">Reference proteome</keyword>
<proteinExistence type="predicted"/>
<reference evidence="1 2" key="1">
    <citation type="journal article" date="2019" name="Commun. Biol.">
        <title>The bagworm genome reveals a unique fibroin gene that provides high tensile strength.</title>
        <authorList>
            <person name="Kono N."/>
            <person name="Nakamura H."/>
            <person name="Ohtoshi R."/>
            <person name="Tomita M."/>
            <person name="Numata K."/>
            <person name="Arakawa K."/>
        </authorList>
    </citation>
    <scope>NUCLEOTIDE SEQUENCE [LARGE SCALE GENOMIC DNA]</scope>
</reference>
<organism evidence="1 2">
    <name type="scientific">Eumeta variegata</name>
    <name type="common">Bagworm moth</name>
    <name type="synonym">Eumeta japonica</name>
    <dbReference type="NCBI Taxonomy" id="151549"/>
    <lineage>
        <taxon>Eukaryota</taxon>
        <taxon>Metazoa</taxon>
        <taxon>Ecdysozoa</taxon>
        <taxon>Arthropoda</taxon>
        <taxon>Hexapoda</taxon>
        <taxon>Insecta</taxon>
        <taxon>Pterygota</taxon>
        <taxon>Neoptera</taxon>
        <taxon>Endopterygota</taxon>
        <taxon>Lepidoptera</taxon>
        <taxon>Glossata</taxon>
        <taxon>Ditrysia</taxon>
        <taxon>Tineoidea</taxon>
        <taxon>Psychidae</taxon>
        <taxon>Oiketicinae</taxon>
        <taxon>Eumeta</taxon>
    </lineage>
</organism>